<protein>
    <submittedName>
        <fullName evidence="2">Geranylgeranyl reductase family protein</fullName>
    </submittedName>
</protein>
<dbReference type="AlphaFoldDB" id="A0A372INY0"/>
<dbReference type="GO" id="GO:0071949">
    <property type="term" value="F:FAD binding"/>
    <property type="evidence" value="ECO:0007669"/>
    <property type="project" value="InterPro"/>
</dbReference>
<gene>
    <name evidence="2" type="ORF">D0Y96_07825</name>
</gene>
<keyword evidence="3" id="KW-1185">Reference proteome</keyword>
<organism evidence="2 3">
    <name type="scientific">Paracidobacterium acidisoli</name>
    <dbReference type="NCBI Taxonomy" id="2303751"/>
    <lineage>
        <taxon>Bacteria</taxon>
        <taxon>Pseudomonadati</taxon>
        <taxon>Acidobacteriota</taxon>
        <taxon>Terriglobia</taxon>
        <taxon>Terriglobales</taxon>
        <taxon>Acidobacteriaceae</taxon>
        <taxon>Paracidobacterium</taxon>
    </lineage>
</organism>
<evidence type="ECO:0000313" key="3">
    <source>
        <dbReference type="Proteomes" id="UP000264702"/>
    </source>
</evidence>
<dbReference type="GO" id="GO:0016628">
    <property type="term" value="F:oxidoreductase activity, acting on the CH-CH group of donors, NAD or NADP as acceptor"/>
    <property type="evidence" value="ECO:0007669"/>
    <property type="project" value="InterPro"/>
</dbReference>
<feature type="domain" description="FAD-binding" evidence="1">
    <location>
        <begin position="32"/>
        <end position="322"/>
    </location>
</feature>
<accession>A0A372INY0</accession>
<dbReference type="NCBIfam" id="TIGR02032">
    <property type="entry name" value="GG-red-SF"/>
    <property type="match status" value="1"/>
</dbReference>
<dbReference type="Proteomes" id="UP000264702">
    <property type="component" value="Unassembled WGS sequence"/>
</dbReference>
<dbReference type="PANTHER" id="PTHR42685">
    <property type="entry name" value="GERANYLGERANYL DIPHOSPHATE REDUCTASE"/>
    <property type="match status" value="1"/>
</dbReference>
<dbReference type="SUPFAM" id="SSF51905">
    <property type="entry name" value="FAD/NAD(P)-binding domain"/>
    <property type="match status" value="1"/>
</dbReference>
<dbReference type="InterPro" id="IPR002938">
    <property type="entry name" value="FAD-bd"/>
</dbReference>
<dbReference type="InterPro" id="IPR050407">
    <property type="entry name" value="Geranylgeranyl_reductase"/>
</dbReference>
<dbReference type="InterPro" id="IPR011777">
    <property type="entry name" value="Geranylgeranyl_Rdtase_fam"/>
</dbReference>
<dbReference type="PRINTS" id="PR00420">
    <property type="entry name" value="RNGMNOXGNASE"/>
</dbReference>
<name>A0A372INY0_9BACT</name>
<dbReference type="EMBL" id="QVQT01000003">
    <property type="protein sequence ID" value="RFU16662.1"/>
    <property type="molecule type" value="Genomic_DNA"/>
</dbReference>
<reference evidence="2 3" key="1">
    <citation type="submission" date="2018-08" db="EMBL/GenBank/DDBJ databases">
        <title>Acidipila sp. 4G-K13, an acidobacterium isolated from forest soil.</title>
        <authorList>
            <person name="Gao Z.-H."/>
            <person name="Qiu L.-H."/>
        </authorList>
    </citation>
    <scope>NUCLEOTIDE SEQUENCE [LARGE SCALE GENOMIC DNA]</scope>
    <source>
        <strain evidence="2 3">4G-K13</strain>
    </source>
</reference>
<sequence length="396" mass="42227">MPEGRSIPGGIRSGGGLVDTGSVRDGDAVCWDAIVVGAGPAGCAAAYDLSIAGRSVLLLDKADFPRPKACAGGLTRKSLSALRYSVTPVVRERPSAITVEKNAAESAVIRSLMPICAMTVRDELDDFCLRQTVEAGVQFERIDPIETIDEMNREVHLRTRARYFRAQFLVGADGVHSQVRRLTGEARWFRRGFALEANVRTPDAASAAMVFDLGTVSGGYGWVFPKGDHLNIGLYTIDSSEKLNRERLATYIATRCGAVNTEQFVGQYLGFGAEQAETSSARIFLVGDAGGFADPLTGEGIYGAIMSGQAAAKAIEGDLRGKKAAASAFMQATARLRADLRLSSAGARWFYAHPDTGYRVLTAPMLRSLVLRAYASGSGVAALAQAVKNIVEILPL</sequence>
<dbReference type="PANTHER" id="PTHR42685:SF22">
    <property type="entry name" value="CONDITIONED MEDIUM FACTOR RECEPTOR 1"/>
    <property type="match status" value="1"/>
</dbReference>
<dbReference type="Pfam" id="PF01494">
    <property type="entry name" value="FAD_binding_3"/>
    <property type="match status" value="1"/>
</dbReference>
<evidence type="ECO:0000313" key="2">
    <source>
        <dbReference type="EMBL" id="RFU16662.1"/>
    </source>
</evidence>
<proteinExistence type="predicted"/>
<dbReference type="InterPro" id="IPR036188">
    <property type="entry name" value="FAD/NAD-bd_sf"/>
</dbReference>
<dbReference type="Gene3D" id="3.50.50.60">
    <property type="entry name" value="FAD/NAD(P)-binding domain"/>
    <property type="match status" value="1"/>
</dbReference>
<comment type="caution">
    <text evidence="2">The sequence shown here is derived from an EMBL/GenBank/DDBJ whole genome shotgun (WGS) entry which is preliminary data.</text>
</comment>
<evidence type="ECO:0000259" key="1">
    <source>
        <dbReference type="Pfam" id="PF01494"/>
    </source>
</evidence>